<dbReference type="Proteomes" id="UP000283634">
    <property type="component" value="Unassembled WGS sequence"/>
</dbReference>
<organism evidence="3 4">
    <name type="scientific">Trypanosoma rangeli</name>
    <dbReference type="NCBI Taxonomy" id="5698"/>
    <lineage>
        <taxon>Eukaryota</taxon>
        <taxon>Discoba</taxon>
        <taxon>Euglenozoa</taxon>
        <taxon>Kinetoplastea</taxon>
        <taxon>Metakinetoplastina</taxon>
        <taxon>Trypanosomatida</taxon>
        <taxon>Trypanosomatidae</taxon>
        <taxon>Trypanosoma</taxon>
        <taxon>Herpetosoma</taxon>
    </lineage>
</organism>
<protein>
    <submittedName>
        <fullName evidence="3">Trans-sialidase</fullName>
    </submittedName>
</protein>
<dbReference type="RefSeq" id="XP_029232983.1">
    <property type="nucleotide sequence ID" value="XM_029387189.1"/>
</dbReference>
<accession>A0A422MNP2</accession>
<evidence type="ECO:0000259" key="2">
    <source>
        <dbReference type="Pfam" id="PF13859"/>
    </source>
</evidence>
<dbReference type="CDD" id="cd15482">
    <property type="entry name" value="Sialidase_non-viral"/>
    <property type="match status" value="1"/>
</dbReference>
<dbReference type="OrthoDB" id="10565994at2759"/>
<feature type="domain" description="Sialidase" evidence="2">
    <location>
        <begin position="75"/>
        <end position="280"/>
    </location>
</feature>
<feature type="non-terminal residue" evidence="3">
    <location>
        <position position="281"/>
    </location>
</feature>
<keyword evidence="1" id="KW-0732">Signal</keyword>
<dbReference type="Gene3D" id="2.120.10.10">
    <property type="match status" value="1"/>
</dbReference>
<evidence type="ECO:0000313" key="4">
    <source>
        <dbReference type="Proteomes" id="UP000283634"/>
    </source>
</evidence>
<comment type="caution">
    <text evidence="3">The sequence shown here is derived from an EMBL/GenBank/DDBJ whole genome shotgun (WGS) entry which is preliminary data.</text>
</comment>
<reference evidence="3 4" key="1">
    <citation type="journal article" date="2018" name="BMC Genomics">
        <title>Genomic comparison of Trypanosoma conorhini and Trypanosoma rangeli to Trypanosoma cruzi strains of high and low virulence.</title>
        <authorList>
            <person name="Bradwell K.R."/>
            <person name="Koparde V.N."/>
            <person name="Matveyev A.V."/>
            <person name="Serrano M.G."/>
            <person name="Alves J.M."/>
            <person name="Parikh H."/>
            <person name="Huang B."/>
            <person name="Lee V."/>
            <person name="Espinosa-Alvarez O."/>
            <person name="Ortiz P.A."/>
            <person name="Costa-Martins A.G."/>
            <person name="Teixeira M.M."/>
            <person name="Buck G.A."/>
        </authorList>
    </citation>
    <scope>NUCLEOTIDE SEQUENCE [LARGE SCALE GENOMIC DNA]</scope>
    <source>
        <strain evidence="3 4">AM80</strain>
    </source>
</reference>
<feature type="chain" id="PRO_5019289256" evidence="1">
    <location>
        <begin position="25"/>
        <end position="281"/>
    </location>
</feature>
<feature type="signal peptide" evidence="1">
    <location>
        <begin position="1"/>
        <end position="24"/>
    </location>
</feature>
<dbReference type="InterPro" id="IPR036278">
    <property type="entry name" value="Sialidase_sf"/>
</dbReference>
<gene>
    <name evidence="3" type="ORF">TraAM80_10577</name>
</gene>
<keyword evidence="4" id="KW-1185">Reference proteome</keyword>
<sequence length="281" mass="29411">MPRQLFYSAVLLLCVLSMCGSGSGAAGAKGSTQEAAVKTSSTVELFKRDNTSSGAARLTGLTNNNKTVYAFTGHSLVGTKGVVVALAKARYGRSLISDAGIWAKCISSKGYGNICGCTPVTPGATGGGCPWTKVVPEDAKSGTSLGYLYGPKAVVKDDKILLLLMSYKESQGNRNQPPQASPSTSLSPPTGWEVVLYEATVAESSGTEPLTWKKPAEPPQTDSSNLRTVFTEAMNTHKWRSFVDNAGRGVVDKSKKVVFPLVAVSSESGAHVCTVLHSTNG</sequence>
<evidence type="ECO:0000313" key="3">
    <source>
        <dbReference type="EMBL" id="RNE94830.1"/>
    </source>
</evidence>
<dbReference type="InterPro" id="IPR011040">
    <property type="entry name" value="Sialidase"/>
</dbReference>
<dbReference type="AlphaFoldDB" id="A0A422MNP2"/>
<dbReference type="SUPFAM" id="SSF50939">
    <property type="entry name" value="Sialidases"/>
    <property type="match status" value="1"/>
</dbReference>
<dbReference type="EMBL" id="MKGL01001054">
    <property type="protein sequence ID" value="RNE94830.1"/>
    <property type="molecule type" value="Genomic_DNA"/>
</dbReference>
<dbReference type="Pfam" id="PF13859">
    <property type="entry name" value="BNR_3"/>
    <property type="match status" value="1"/>
</dbReference>
<name>A0A422MNP2_TRYRA</name>
<dbReference type="GeneID" id="40334510"/>
<proteinExistence type="predicted"/>
<evidence type="ECO:0000256" key="1">
    <source>
        <dbReference type="SAM" id="SignalP"/>
    </source>
</evidence>